<feature type="transmembrane region" description="Helical" evidence="5">
    <location>
        <begin position="20"/>
        <end position="40"/>
    </location>
</feature>
<evidence type="ECO:0000313" key="7">
    <source>
        <dbReference type="EMBL" id="KGM95837.1"/>
    </source>
</evidence>
<dbReference type="RefSeq" id="WP_039255450.1">
    <property type="nucleotide sequence ID" value="NZ_JENJ01000031.1"/>
</dbReference>
<dbReference type="AlphaFoldDB" id="A0A0A0I4S6"/>
<dbReference type="GO" id="GO:0015421">
    <property type="term" value="F:ABC-type oligopeptide transporter activity"/>
    <property type="evidence" value="ECO:0007669"/>
    <property type="project" value="TreeGrafter"/>
</dbReference>
<dbReference type="Pfam" id="PF00664">
    <property type="entry name" value="ABC_membrane"/>
    <property type="match status" value="1"/>
</dbReference>
<feature type="domain" description="ABC transmembrane type-1" evidence="6">
    <location>
        <begin position="20"/>
        <end position="199"/>
    </location>
</feature>
<dbReference type="GO" id="GO:0005524">
    <property type="term" value="F:ATP binding"/>
    <property type="evidence" value="ECO:0007669"/>
    <property type="project" value="InterPro"/>
</dbReference>
<sequence>MLNILRFSYKYVKQHISQMILFSILSIVSWAGTLILPAITGKYIDLLLNIDKKTIYRYTNILIVIVIVKIITTYFKNISNVYLKNNIIFQVSYDILEYVKKANIQYFHDMDVTYLNQRINMDCSIITSFIIDNIIQMIINTSTIIIVTILIIKLNFKVSIFLIFLIPVNIIIYMVFKNKLFRTSYQLKESQNKFFGSIN</sequence>
<keyword evidence="2 5" id="KW-0812">Transmembrane</keyword>
<dbReference type="GO" id="GO:0005886">
    <property type="term" value="C:plasma membrane"/>
    <property type="evidence" value="ECO:0007669"/>
    <property type="project" value="UniProtKB-SubCell"/>
</dbReference>
<evidence type="ECO:0000256" key="2">
    <source>
        <dbReference type="ARBA" id="ARBA00022692"/>
    </source>
</evidence>
<proteinExistence type="predicted"/>
<dbReference type="SUPFAM" id="SSF90123">
    <property type="entry name" value="ABC transporter transmembrane region"/>
    <property type="match status" value="1"/>
</dbReference>
<keyword evidence="4 5" id="KW-0472">Membrane</keyword>
<dbReference type="Proteomes" id="UP000030012">
    <property type="component" value="Unassembled WGS sequence"/>
</dbReference>
<feature type="non-terminal residue" evidence="7">
    <location>
        <position position="199"/>
    </location>
</feature>
<evidence type="ECO:0000256" key="4">
    <source>
        <dbReference type="ARBA" id="ARBA00023136"/>
    </source>
</evidence>
<dbReference type="EMBL" id="JENJ01000031">
    <property type="protein sequence ID" value="KGM95837.1"/>
    <property type="molecule type" value="Genomic_DNA"/>
</dbReference>
<keyword evidence="3 5" id="KW-1133">Transmembrane helix</keyword>
<evidence type="ECO:0000313" key="8">
    <source>
        <dbReference type="Proteomes" id="UP000030012"/>
    </source>
</evidence>
<dbReference type="PANTHER" id="PTHR43394:SF1">
    <property type="entry name" value="ATP-BINDING CASSETTE SUB-FAMILY B MEMBER 10, MITOCHONDRIAL"/>
    <property type="match status" value="1"/>
</dbReference>
<dbReference type="PANTHER" id="PTHR43394">
    <property type="entry name" value="ATP-DEPENDENT PERMEASE MDL1, MITOCHONDRIAL"/>
    <property type="match status" value="1"/>
</dbReference>
<protein>
    <recommendedName>
        <fullName evidence="6">ABC transmembrane type-1 domain-containing protein</fullName>
    </recommendedName>
</protein>
<organism evidence="7 8">
    <name type="scientific">Clostridium novyi A str. 4552</name>
    <dbReference type="NCBI Taxonomy" id="1444289"/>
    <lineage>
        <taxon>Bacteria</taxon>
        <taxon>Bacillati</taxon>
        <taxon>Bacillota</taxon>
        <taxon>Clostridia</taxon>
        <taxon>Eubacteriales</taxon>
        <taxon>Clostridiaceae</taxon>
        <taxon>Clostridium</taxon>
    </lineage>
</organism>
<comment type="caution">
    <text evidence="7">The sequence shown here is derived from an EMBL/GenBank/DDBJ whole genome shotgun (WGS) entry which is preliminary data.</text>
</comment>
<evidence type="ECO:0000256" key="5">
    <source>
        <dbReference type="SAM" id="Phobius"/>
    </source>
</evidence>
<reference evidence="7 8" key="1">
    <citation type="submission" date="2014-01" db="EMBL/GenBank/DDBJ databases">
        <title>Plasmidome dynamics in the species complex Clostridium novyi sensu lato converts strains of independent lineages into distinctly different pathogens.</title>
        <authorList>
            <person name="Skarin H."/>
            <person name="Segerman B."/>
        </authorList>
    </citation>
    <scope>NUCLEOTIDE SEQUENCE [LARGE SCALE GENOMIC DNA]</scope>
    <source>
        <strain evidence="7 8">4552</strain>
    </source>
</reference>
<evidence type="ECO:0000256" key="3">
    <source>
        <dbReference type="ARBA" id="ARBA00022989"/>
    </source>
</evidence>
<comment type="subcellular location">
    <subcellularLocation>
        <location evidence="1">Cell membrane</location>
        <topology evidence="1">Multi-pass membrane protein</topology>
    </subcellularLocation>
</comment>
<feature type="transmembrane region" description="Helical" evidence="5">
    <location>
        <begin position="158"/>
        <end position="176"/>
    </location>
</feature>
<feature type="transmembrane region" description="Helical" evidence="5">
    <location>
        <begin position="55"/>
        <end position="75"/>
    </location>
</feature>
<dbReference type="Gene3D" id="1.20.1560.10">
    <property type="entry name" value="ABC transporter type 1, transmembrane domain"/>
    <property type="match status" value="1"/>
</dbReference>
<dbReference type="InterPro" id="IPR036640">
    <property type="entry name" value="ABC1_TM_sf"/>
</dbReference>
<dbReference type="PROSITE" id="PS50929">
    <property type="entry name" value="ABC_TM1F"/>
    <property type="match status" value="1"/>
</dbReference>
<dbReference type="InterPro" id="IPR011527">
    <property type="entry name" value="ABC1_TM_dom"/>
</dbReference>
<evidence type="ECO:0000256" key="1">
    <source>
        <dbReference type="ARBA" id="ARBA00004651"/>
    </source>
</evidence>
<gene>
    <name evidence="7" type="ORF">Z968_08040</name>
</gene>
<accession>A0A0A0I4S6</accession>
<feature type="transmembrane region" description="Helical" evidence="5">
    <location>
        <begin position="134"/>
        <end position="152"/>
    </location>
</feature>
<name>A0A0A0I4S6_CLONO</name>
<evidence type="ECO:0000259" key="6">
    <source>
        <dbReference type="PROSITE" id="PS50929"/>
    </source>
</evidence>
<dbReference type="InterPro" id="IPR039421">
    <property type="entry name" value="Type_1_exporter"/>
</dbReference>